<name>A0ABD3A8J6_9GENT</name>
<comment type="caution">
    <text evidence="1">The sequence shown here is derived from an EMBL/GenBank/DDBJ whole genome shotgun (WGS) entry which is preliminary data.</text>
</comment>
<organism evidence="1 2">
    <name type="scientific">Cinchona calisaya</name>
    <dbReference type="NCBI Taxonomy" id="153742"/>
    <lineage>
        <taxon>Eukaryota</taxon>
        <taxon>Viridiplantae</taxon>
        <taxon>Streptophyta</taxon>
        <taxon>Embryophyta</taxon>
        <taxon>Tracheophyta</taxon>
        <taxon>Spermatophyta</taxon>
        <taxon>Magnoliopsida</taxon>
        <taxon>eudicotyledons</taxon>
        <taxon>Gunneridae</taxon>
        <taxon>Pentapetalae</taxon>
        <taxon>asterids</taxon>
        <taxon>lamiids</taxon>
        <taxon>Gentianales</taxon>
        <taxon>Rubiaceae</taxon>
        <taxon>Cinchonoideae</taxon>
        <taxon>Cinchoneae</taxon>
        <taxon>Cinchona</taxon>
    </lineage>
</organism>
<dbReference type="EMBL" id="JBJUIK010000005">
    <property type="protein sequence ID" value="KAL3528059.1"/>
    <property type="molecule type" value="Genomic_DNA"/>
</dbReference>
<accession>A0ABD3A8J6</accession>
<evidence type="ECO:0000313" key="2">
    <source>
        <dbReference type="Proteomes" id="UP001630127"/>
    </source>
</evidence>
<dbReference type="Proteomes" id="UP001630127">
    <property type="component" value="Unassembled WGS sequence"/>
</dbReference>
<protein>
    <submittedName>
        <fullName evidence="1">Uncharacterized protein</fullName>
    </submittedName>
</protein>
<evidence type="ECO:0000313" key="1">
    <source>
        <dbReference type="EMBL" id="KAL3528059.1"/>
    </source>
</evidence>
<keyword evidence="2" id="KW-1185">Reference proteome</keyword>
<reference evidence="1 2" key="1">
    <citation type="submission" date="2024-11" db="EMBL/GenBank/DDBJ databases">
        <title>A near-complete genome assembly of Cinchona calisaya.</title>
        <authorList>
            <person name="Lian D.C."/>
            <person name="Zhao X.W."/>
            <person name="Wei L."/>
        </authorList>
    </citation>
    <scope>NUCLEOTIDE SEQUENCE [LARGE SCALE GENOMIC DNA]</scope>
    <source>
        <tissue evidence="1">Nenye</tissue>
    </source>
</reference>
<dbReference type="AlphaFoldDB" id="A0ABD3A8J6"/>
<gene>
    <name evidence="1" type="ORF">ACH5RR_012715</name>
</gene>
<proteinExistence type="predicted"/>
<sequence length="109" mass="12724">MPELENGLGITKLVAMVQEMSMKLWWIFRTKNSLWRKFKTFRYGCNVLHPSCAELMRSSSLTWRRTSVKDIVEPYIGVLIREGSASFWFGKWEDDNLVDADPIHDLALN</sequence>